<keyword evidence="1" id="KW-0614">Plasmid</keyword>
<dbReference type="EMBL" id="KR350502">
    <property type="protein sequence ID" value="AKL79731.1"/>
    <property type="molecule type" value="Genomic_DNA"/>
</dbReference>
<name>A0A0N7CJ69_WEICO</name>
<accession>A0A0N7CJ69</accession>
<geneLocation type="plasmid" evidence="1">
    <name>pWcMBF8-1</name>
</geneLocation>
<gene>
    <name evidence="1" type="ORF">pWcMBF8-1_19</name>
</gene>
<proteinExistence type="predicted"/>
<dbReference type="AlphaFoldDB" id="A0A0N7CJ69"/>
<organism evidence="1">
    <name type="scientific">Weissella confusa</name>
    <name type="common">Lactobacillus confusus</name>
    <dbReference type="NCBI Taxonomy" id="1583"/>
    <lineage>
        <taxon>Bacteria</taxon>
        <taxon>Bacillati</taxon>
        <taxon>Bacillota</taxon>
        <taxon>Bacilli</taxon>
        <taxon>Lactobacillales</taxon>
        <taxon>Lactobacillaceae</taxon>
        <taxon>Weissella</taxon>
    </lineage>
</organism>
<evidence type="ECO:0000313" key="1">
    <source>
        <dbReference type="EMBL" id="AKL79731.1"/>
    </source>
</evidence>
<sequence length="34" mass="3782">MDMSGSSDFEFGILVLVADDFLESVNDPFLKTNK</sequence>
<protein>
    <submittedName>
        <fullName evidence="1">Uncharacterized protein</fullName>
    </submittedName>
</protein>
<reference evidence="1" key="1">
    <citation type="submission" date="2015-04" db="EMBL/GenBank/DDBJ databases">
        <title>Plasmid pWcMBF8-1 isolated from Weissella confusa strain MBF8-1 carries a bacteriocin-encoding locus.</title>
        <authorList>
            <person name="Malik A."/>
            <person name="Heng N.C.K."/>
        </authorList>
    </citation>
    <scope>NUCLEOTIDE SEQUENCE</scope>
    <source>
        <strain evidence="1">MBF8-1</strain>
        <plasmid evidence="1">pWcMBF8-1</plasmid>
    </source>
</reference>